<dbReference type="CDD" id="cd18773">
    <property type="entry name" value="PDC1_HK_sensor"/>
    <property type="match status" value="1"/>
</dbReference>
<evidence type="ECO:0000256" key="4">
    <source>
        <dbReference type="ARBA" id="ARBA00022553"/>
    </source>
</evidence>
<keyword evidence="8" id="KW-0067">ATP-binding</keyword>
<keyword evidence="9" id="KW-0472">Membrane</keyword>
<dbReference type="PANTHER" id="PTHR41523:SF8">
    <property type="entry name" value="ETHYLENE RESPONSE SENSOR PROTEIN"/>
    <property type="match status" value="1"/>
</dbReference>
<comment type="catalytic activity">
    <reaction evidence="1">
        <text>ATP + protein L-histidine = ADP + protein N-phospho-L-histidine.</text>
        <dbReference type="EC" id="2.7.13.3"/>
    </reaction>
</comment>
<keyword evidence="7 11" id="KW-0418">Kinase</keyword>
<keyword evidence="5" id="KW-0808">Transferase</keyword>
<dbReference type="PROSITE" id="PS50885">
    <property type="entry name" value="HAMP"/>
    <property type="match status" value="1"/>
</dbReference>
<evidence type="ECO:0000259" key="10">
    <source>
        <dbReference type="PROSITE" id="PS50885"/>
    </source>
</evidence>
<dbReference type="Proteomes" id="UP001224997">
    <property type="component" value="Unassembled WGS sequence"/>
</dbReference>
<comment type="subcellular location">
    <subcellularLocation>
        <location evidence="2">Membrane</location>
    </subcellularLocation>
</comment>
<evidence type="ECO:0000256" key="6">
    <source>
        <dbReference type="ARBA" id="ARBA00022741"/>
    </source>
</evidence>
<dbReference type="GO" id="GO:0016301">
    <property type="term" value="F:kinase activity"/>
    <property type="evidence" value="ECO:0007669"/>
    <property type="project" value="UniProtKB-KW"/>
</dbReference>
<name>A0ABT9JBB7_9RHOB</name>
<sequence>MLRRFRDRLDFTRRLGFRLGALLSVAILPIGLISLVQNLHLSREAQRSAEIALLGRTASAAAGERALLQSALGSADALGPAVLDVLDQPDSCSDLMRNFIDRSAIYVYAGFVPTGGRSNCTSALDRGQLADMRQSPAFQKFMADPATLVTSVQRGVVSGRSVVLVMQPLYRDRDLLGYVGISLTHDLLRSTHSVNFGTEGARIVTFNNRGEILTSDSATEGQASDILPADIPLLGLLSRNETTFRARANTGEMRVFTVVPVVPGLVYALGSWSSSIAGVGLFQLSQLGAVLFPIALWLVSLAVAYFAVFRLVLRHITVLRGQMRRFAIGNRDEPPPVLTDAPTEILDVSQTFHNMARILIRDEETMEEAVNEKTVLLKEVHHRVKNNLQLIASIINMQSRMIGDTDAKRVLRSVQDRVAALATIYRNLYQAEHLDAVEADRLIGDIINQMVNASVGPGRNLGVETRLQPMTLLPDQAVPLSLLATEAFTNALKYAGTPPGGDGPWVRVTLTAPEPGRGLLEIANSLGANEMQGETEGTGLGSQLIEAFSTQLEGEASAGIEGDCFVLRLGFAIDEAGLLPGADVRNVVLTSAAREGARH</sequence>
<evidence type="ECO:0000313" key="12">
    <source>
        <dbReference type="Proteomes" id="UP001224997"/>
    </source>
</evidence>
<dbReference type="GO" id="GO:0016787">
    <property type="term" value="F:hydrolase activity"/>
    <property type="evidence" value="ECO:0007669"/>
    <property type="project" value="UniProtKB-KW"/>
</dbReference>
<evidence type="ECO:0000256" key="5">
    <source>
        <dbReference type="ARBA" id="ARBA00022679"/>
    </source>
</evidence>
<feature type="transmembrane region" description="Helical" evidence="9">
    <location>
        <begin position="294"/>
        <end position="313"/>
    </location>
</feature>
<dbReference type="InterPro" id="IPR011495">
    <property type="entry name" value="Sig_transdc_His_kin_sub2_dim/P"/>
</dbReference>
<keyword evidence="4" id="KW-0597">Phosphoprotein</keyword>
<protein>
    <recommendedName>
        <fullName evidence="3">histidine kinase</fullName>
        <ecNumber evidence="3">2.7.13.3</ecNumber>
    </recommendedName>
</protein>
<dbReference type="PANTHER" id="PTHR41523">
    <property type="entry name" value="TWO-COMPONENT SYSTEM SENSOR PROTEIN"/>
    <property type="match status" value="1"/>
</dbReference>
<keyword evidence="12" id="KW-1185">Reference proteome</keyword>
<dbReference type="EC" id="2.7.13.3" evidence="3"/>
<dbReference type="RefSeq" id="WP_305962856.1">
    <property type="nucleotide sequence ID" value="NZ_JAVAMQ010000005.1"/>
</dbReference>
<keyword evidence="11" id="KW-0378">Hydrolase</keyword>
<comment type="caution">
    <text evidence="11">The sequence shown here is derived from an EMBL/GenBank/DDBJ whole genome shotgun (WGS) entry which is preliminary data.</text>
</comment>
<evidence type="ECO:0000256" key="2">
    <source>
        <dbReference type="ARBA" id="ARBA00004370"/>
    </source>
</evidence>
<proteinExistence type="predicted"/>
<dbReference type="Gene3D" id="3.30.450.20">
    <property type="entry name" value="PAS domain"/>
    <property type="match status" value="1"/>
</dbReference>
<accession>A0ABT9JBB7</accession>
<keyword evidence="6" id="KW-0547">Nucleotide-binding</keyword>
<feature type="transmembrane region" description="Helical" evidence="9">
    <location>
        <begin position="255"/>
        <end position="282"/>
    </location>
</feature>
<dbReference type="Pfam" id="PF07568">
    <property type="entry name" value="HisKA_2"/>
    <property type="match status" value="1"/>
</dbReference>
<dbReference type="InterPro" id="IPR036890">
    <property type="entry name" value="HATPase_C_sf"/>
</dbReference>
<dbReference type="EMBL" id="JAVAMQ010000005">
    <property type="protein sequence ID" value="MDP5307010.1"/>
    <property type="molecule type" value="Genomic_DNA"/>
</dbReference>
<evidence type="ECO:0000313" key="11">
    <source>
        <dbReference type="EMBL" id="MDP5307010.1"/>
    </source>
</evidence>
<keyword evidence="9" id="KW-1133">Transmembrane helix</keyword>
<evidence type="ECO:0000256" key="7">
    <source>
        <dbReference type="ARBA" id="ARBA00022777"/>
    </source>
</evidence>
<feature type="domain" description="HAMP" evidence="10">
    <location>
        <begin position="310"/>
        <end position="364"/>
    </location>
</feature>
<evidence type="ECO:0000256" key="1">
    <source>
        <dbReference type="ARBA" id="ARBA00000085"/>
    </source>
</evidence>
<dbReference type="InterPro" id="IPR003660">
    <property type="entry name" value="HAMP_dom"/>
</dbReference>
<gene>
    <name evidence="11" type="ORF">Q5Y72_07880</name>
</gene>
<organism evidence="11 12">
    <name type="scientific">Paracoccus spongiarum</name>
    <dbReference type="NCBI Taxonomy" id="3064387"/>
    <lineage>
        <taxon>Bacteria</taxon>
        <taxon>Pseudomonadati</taxon>
        <taxon>Pseudomonadota</taxon>
        <taxon>Alphaproteobacteria</taxon>
        <taxon>Rhodobacterales</taxon>
        <taxon>Paracoccaceae</taxon>
        <taxon>Paracoccus</taxon>
    </lineage>
</organism>
<reference evidence="11 12" key="1">
    <citation type="submission" date="2023-08" db="EMBL/GenBank/DDBJ databases">
        <authorList>
            <person name="Park J.-S."/>
        </authorList>
    </citation>
    <scope>NUCLEOTIDE SEQUENCE [LARGE SCALE GENOMIC DNA]</scope>
    <source>
        <strain evidence="11 12">2205BS29-5</strain>
    </source>
</reference>
<evidence type="ECO:0000256" key="3">
    <source>
        <dbReference type="ARBA" id="ARBA00012438"/>
    </source>
</evidence>
<feature type="transmembrane region" description="Helical" evidence="9">
    <location>
        <begin position="15"/>
        <end position="36"/>
    </location>
</feature>
<keyword evidence="9" id="KW-0812">Transmembrane</keyword>
<dbReference type="Gene3D" id="3.30.565.10">
    <property type="entry name" value="Histidine kinase-like ATPase, C-terminal domain"/>
    <property type="match status" value="1"/>
</dbReference>
<evidence type="ECO:0000256" key="8">
    <source>
        <dbReference type="ARBA" id="ARBA00022840"/>
    </source>
</evidence>
<evidence type="ECO:0000256" key="9">
    <source>
        <dbReference type="SAM" id="Phobius"/>
    </source>
</evidence>